<keyword evidence="3" id="KW-1185">Reference proteome</keyword>
<dbReference type="Proteomes" id="UP000001038">
    <property type="component" value="Chromosome 17"/>
</dbReference>
<evidence type="ECO:0000313" key="3">
    <source>
        <dbReference type="Proteomes" id="UP000001038"/>
    </source>
</evidence>
<dbReference type="Bgee" id="ENSORLG00000027837">
    <property type="expression patterns" value="Expressed in heart and 3 other cell types or tissues"/>
</dbReference>
<organism evidence="2 3">
    <name type="scientific">Oryzias latipes</name>
    <name type="common">Japanese rice fish</name>
    <name type="synonym">Japanese killifish</name>
    <dbReference type="NCBI Taxonomy" id="8090"/>
    <lineage>
        <taxon>Eukaryota</taxon>
        <taxon>Metazoa</taxon>
        <taxon>Chordata</taxon>
        <taxon>Craniata</taxon>
        <taxon>Vertebrata</taxon>
        <taxon>Euteleostomi</taxon>
        <taxon>Actinopterygii</taxon>
        <taxon>Neopterygii</taxon>
        <taxon>Teleostei</taxon>
        <taxon>Neoteleostei</taxon>
        <taxon>Acanthomorphata</taxon>
        <taxon>Ovalentaria</taxon>
        <taxon>Atherinomorphae</taxon>
        <taxon>Beloniformes</taxon>
        <taxon>Adrianichthyidae</taxon>
        <taxon>Oryziinae</taxon>
        <taxon>Oryzias</taxon>
    </lineage>
</organism>
<protein>
    <submittedName>
        <fullName evidence="2">Uncharacterized protein</fullName>
    </submittedName>
</protein>
<dbReference type="PANTHER" id="PTHR38564:SF2">
    <property type="entry name" value="WU:FC46H12 PRECURSOR"/>
    <property type="match status" value="1"/>
</dbReference>
<sequence>MMTARALLAFAGFLQLVLLASSAVDPSKCIAIWTFRLPCSEPVRDLVKQVKTWSTKKCRDGPEKCRYEILTESAQSLEVKHTSPQTGKVMDINYEFAPPAAKSFCKIKAISTSTSKNSTGPNDYCILHNLIEASGLMEAEGYQEICNKEKCPSKSSAHCDKEEVLADKSQLFTRFL</sequence>
<reference evidence="2" key="2">
    <citation type="submission" date="2025-08" db="UniProtKB">
        <authorList>
            <consortium name="Ensembl"/>
        </authorList>
    </citation>
    <scope>IDENTIFICATION</scope>
    <source>
        <strain evidence="2">Hd-rR</strain>
    </source>
</reference>
<feature type="signal peptide" evidence="1">
    <location>
        <begin position="1"/>
        <end position="22"/>
    </location>
</feature>
<dbReference type="AlphaFoldDB" id="A0A3B3HG14"/>
<reference evidence="2" key="3">
    <citation type="submission" date="2025-09" db="UniProtKB">
        <authorList>
            <consortium name="Ensembl"/>
        </authorList>
    </citation>
    <scope>IDENTIFICATION</scope>
    <source>
        <strain evidence="2">Hd-rR</strain>
    </source>
</reference>
<evidence type="ECO:0000313" key="2">
    <source>
        <dbReference type="Ensembl" id="ENSORLP00000030591.1"/>
    </source>
</evidence>
<keyword evidence="1" id="KW-0732">Signal</keyword>
<reference evidence="2 3" key="1">
    <citation type="journal article" date="2007" name="Nature">
        <title>The medaka draft genome and insights into vertebrate genome evolution.</title>
        <authorList>
            <person name="Kasahara M."/>
            <person name="Naruse K."/>
            <person name="Sasaki S."/>
            <person name="Nakatani Y."/>
            <person name="Qu W."/>
            <person name="Ahsan B."/>
            <person name="Yamada T."/>
            <person name="Nagayasu Y."/>
            <person name="Doi K."/>
            <person name="Kasai Y."/>
            <person name="Jindo T."/>
            <person name="Kobayashi D."/>
            <person name="Shimada A."/>
            <person name="Toyoda A."/>
            <person name="Kuroki Y."/>
            <person name="Fujiyama A."/>
            <person name="Sasaki T."/>
            <person name="Shimizu A."/>
            <person name="Asakawa S."/>
            <person name="Shimizu N."/>
            <person name="Hashimoto S."/>
            <person name="Yang J."/>
            <person name="Lee Y."/>
            <person name="Matsushima K."/>
            <person name="Sugano S."/>
            <person name="Sakaizumi M."/>
            <person name="Narita T."/>
            <person name="Ohishi K."/>
            <person name="Haga S."/>
            <person name="Ohta F."/>
            <person name="Nomoto H."/>
            <person name="Nogata K."/>
            <person name="Morishita T."/>
            <person name="Endo T."/>
            <person name="Shin-I T."/>
            <person name="Takeda H."/>
            <person name="Morishita S."/>
            <person name="Kohara Y."/>
        </authorList>
    </citation>
    <scope>NUCLEOTIDE SEQUENCE [LARGE SCALE GENOMIC DNA]</scope>
    <source>
        <strain evidence="2 3">Hd-rR</strain>
    </source>
</reference>
<dbReference type="PANTHER" id="PTHR38564">
    <property type="entry name" value="SI:CH73-250A16.5-RELATED"/>
    <property type="match status" value="1"/>
</dbReference>
<feature type="chain" id="PRO_5017260612" evidence="1">
    <location>
        <begin position="23"/>
        <end position="176"/>
    </location>
</feature>
<dbReference type="Ensembl" id="ENSORLT00000032350.1">
    <property type="protein sequence ID" value="ENSORLP00000030591.1"/>
    <property type="gene ID" value="ENSORLG00000027837.1"/>
</dbReference>
<accession>A0A3B3HG14</accession>
<name>A0A3B3HG14_ORYLA</name>
<dbReference type="InParanoid" id="A0A3B3HG14"/>
<dbReference type="GeneTree" id="ENSGT00940000175258"/>
<evidence type="ECO:0000256" key="1">
    <source>
        <dbReference type="SAM" id="SignalP"/>
    </source>
</evidence>
<proteinExistence type="predicted"/>